<name>A0A4Z0A8F5_9AGAM</name>
<evidence type="ECO:0000313" key="1">
    <source>
        <dbReference type="EMBL" id="TFY82607.1"/>
    </source>
</evidence>
<dbReference type="Proteomes" id="UP000298061">
    <property type="component" value="Unassembled WGS sequence"/>
</dbReference>
<sequence>MYKMLIRSKQVPFTLSACIEHKDNGVHGIILKAIDRPYVQRMKGLHIAYESHDSHHDANDRAEFYNRAQDVRATLAFQNLSLDSLAFSGEHIPNYVLETVFGPNWHFIRHIAYRHSPELPSIATPYLQNIVDLEMCLETLSPRTCLAELPLLLSKLPMLETLVIKDERLRVSVPRSTIG</sequence>
<evidence type="ECO:0000313" key="2">
    <source>
        <dbReference type="Proteomes" id="UP000298061"/>
    </source>
</evidence>
<dbReference type="OrthoDB" id="3193283at2759"/>
<reference evidence="1 2" key="1">
    <citation type="submission" date="2019-02" db="EMBL/GenBank/DDBJ databases">
        <title>Genome sequencing of the rare red list fungi Hericium alpestre (H. flagellum).</title>
        <authorList>
            <person name="Buettner E."/>
            <person name="Kellner H."/>
        </authorList>
    </citation>
    <scope>NUCLEOTIDE SEQUENCE [LARGE SCALE GENOMIC DNA]</scope>
    <source>
        <strain evidence="1 2">DSM 108284</strain>
    </source>
</reference>
<organism evidence="1 2">
    <name type="scientific">Hericium alpestre</name>
    <dbReference type="NCBI Taxonomy" id="135208"/>
    <lineage>
        <taxon>Eukaryota</taxon>
        <taxon>Fungi</taxon>
        <taxon>Dikarya</taxon>
        <taxon>Basidiomycota</taxon>
        <taxon>Agaricomycotina</taxon>
        <taxon>Agaricomycetes</taxon>
        <taxon>Russulales</taxon>
        <taxon>Hericiaceae</taxon>
        <taxon>Hericium</taxon>
    </lineage>
</organism>
<proteinExistence type="predicted"/>
<comment type="caution">
    <text evidence="1">The sequence shown here is derived from an EMBL/GenBank/DDBJ whole genome shotgun (WGS) entry which is preliminary data.</text>
</comment>
<accession>A0A4Z0A8F5</accession>
<evidence type="ECO:0008006" key="3">
    <source>
        <dbReference type="Google" id="ProtNLM"/>
    </source>
</evidence>
<keyword evidence="2" id="KW-1185">Reference proteome</keyword>
<protein>
    <recommendedName>
        <fullName evidence="3">F-box domain-containing protein</fullName>
    </recommendedName>
</protein>
<dbReference type="EMBL" id="SFCI01000093">
    <property type="protein sequence ID" value="TFY82607.1"/>
    <property type="molecule type" value="Genomic_DNA"/>
</dbReference>
<gene>
    <name evidence="1" type="ORF">EWM64_g1395</name>
</gene>
<dbReference type="AlphaFoldDB" id="A0A4Z0A8F5"/>